<evidence type="ECO:0000256" key="1">
    <source>
        <dbReference type="ARBA" id="ARBA00004141"/>
    </source>
</evidence>
<feature type="domain" description="Methylamine utilisation protein MauE" evidence="6">
    <location>
        <begin position="6"/>
        <end position="133"/>
    </location>
</feature>
<evidence type="ECO:0000256" key="3">
    <source>
        <dbReference type="ARBA" id="ARBA00022989"/>
    </source>
</evidence>
<evidence type="ECO:0000259" key="6">
    <source>
        <dbReference type="Pfam" id="PF07291"/>
    </source>
</evidence>
<sequence>MIDPVISGIARGVVAVLLLAAAVYKLRDTAGFRRSIRDYALVNEALVRPLAWVIPLAEVAAAAAVVFEPTRVAGATLAAVLFAVFTLAIGVNLARGRRDIDCGCFGPSQGQQLSGWLLPRNVVLVALAGVAALPPTGRALGGLDYFTLAAGVVAFVLVFIVSNVVIGLAPQAAALRRKHD</sequence>
<feature type="transmembrane region" description="Helical" evidence="5">
    <location>
        <begin position="6"/>
        <end position="24"/>
    </location>
</feature>
<dbReference type="GO" id="GO:0030416">
    <property type="term" value="P:methylamine metabolic process"/>
    <property type="evidence" value="ECO:0007669"/>
    <property type="project" value="InterPro"/>
</dbReference>
<organism evidence="7">
    <name type="scientific">uncultured organism</name>
    <dbReference type="NCBI Taxonomy" id="155900"/>
    <lineage>
        <taxon>unclassified sequences</taxon>
        <taxon>environmental samples</taxon>
    </lineage>
</organism>
<dbReference type="Pfam" id="PF07291">
    <property type="entry name" value="MauE"/>
    <property type="match status" value="1"/>
</dbReference>
<keyword evidence="2 5" id="KW-0812">Transmembrane</keyword>
<feature type="transmembrane region" description="Helical" evidence="5">
    <location>
        <begin position="73"/>
        <end position="94"/>
    </location>
</feature>
<dbReference type="InterPro" id="IPR009908">
    <property type="entry name" value="Methylamine_util_MauE"/>
</dbReference>
<comment type="subcellular location">
    <subcellularLocation>
        <location evidence="1">Membrane</location>
        <topology evidence="1">Multi-pass membrane protein</topology>
    </subcellularLocation>
</comment>
<proteinExistence type="predicted"/>
<name>A0A5B8R4Y1_9ZZZZ</name>
<evidence type="ECO:0000256" key="5">
    <source>
        <dbReference type="SAM" id="Phobius"/>
    </source>
</evidence>
<dbReference type="EMBL" id="MN079076">
    <property type="protein sequence ID" value="QEA03779.1"/>
    <property type="molecule type" value="Genomic_DNA"/>
</dbReference>
<evidence type="ECO:0000256" key="2">
    <source>
        <dbReference type="ARBA" id="ARBA00022692"/>
    </source>
</evidence>
<dbReference type="GO" id="GO:0016020">
    <property type="term" value="C:membrane"/>
    <property type="evidence" value="ECO:0007669"/>
    <property type="project" value="UniProtKB-SubCell"/>
</dbReference>
<reference evidence="7" key="1">
    <citation type="submission" date="2019-06" db="EMBL/GenBank/DDBJ databases">
        <authorList>
            <person name="Murdoch R.W."/>
            <person name="Fathepure B."/>
        </authorList>
    </citation>
    <scope>NUCLEOTIDE SEQUENCE</scope>
</reference>
<evidence type="ECO:0000256" key="4">
    <source>
        <dbReference type="ARBA" id="ARBA00023136"/>
    </source>
</evidence>
<gene>
    <name evidence="7" type="primary">mauE</name>
    <name evidence="7" type="ORF">KBTEX_00079</name>
</gene>
<keyword evidence="4 5" id="KW-0472">Membrane</keyword>
<accession>A0A5B8R4Y1</accession>
<protein>
    <submittedName>
        <fullName evidence="7">Methylamine utilization protein MauE</fullName>
    </submittedName>
</protein>
<feature type="transmembrane region" description="Helical" evidence="5">
    <location>
        <begin position="145"/>
        <end position="169"/>
    </location>
</feature>
<feature type="transmembrane region" description="Helical" evidence="5">
    <location>
        <begin position="45"/>
        <end position="67"/>
    </location>
</feature>
<feature type="transmembrane region" description="Helical" evidence="5">
    <location>
        <begin position="115"/>
        <end position="133"/>
    </location>
</feature>
<evidence type="ECO:0000313" key="7">
    <source>
        <dbReference type="EMBL" id="QEA03779.1"/>
    </source>
</evidence>
<dbReference type="AlphaFoldDB" id="A0A5B8R4Y1"/>
<keyword evidence="3 5" id="KW-1133">Transmembrane helix</keyword>